<keyword evidence="3" id="KW-1185">Reference proteome</keyword>
<evidence type="ECO:0000256" key="1">
    <source>
        <dbReference type="SAM" id="SignalP"/>
    </source>
</evidence>
<dbReference type="Proteomes" id="UP001500067">
    <property type="component" value="Unassembled WGS sequence"/>
</dbReference>
<proteinExistence type="predicted"/>
<evidence type="ECO:0000313" key="3">
    <source>
        <dbReference type="Proteomes" id="UP001500067"/>
    </source>
</evidence>
<accession>A0ABP8N5A7</accession>
<protein>
    <recommendedName>
        <fullName evidence="4">PorT family protein</fullName>
    </recommendedName>
</protein>
<keyword evidence="1" id="KW-0732">Signal</keyword>
<organism evidence="2 3">
    <name type="scientific">Nemorincola caseinilytica</name>
    <dbReference type="NCBI Taxonomy" id="2054315"/>
    <lineage>
        <taxon>Bacteria</taxon>
        <taxon>Pseudomonadati</taxon>
        <taxon>Bacteroidota</taxon>
        <taxon>Chitinophagia</taxon>
        <taxon>Chitinophagales</taxon>
        <taxon>Chitinophagaceae</taxon>
        <taxon>Nemorincola</taxon>
    </lineage>
</organism>
<sequence>MKCSLFLLLVTGSSFFATSAHAQFAIAPVAGLSVANGIYRQQYGYTREHTRAIRGLKAGLLAEIPVSRTLHLQPALLYSRNGFSAVPFSYDNNKLDIRSIELPLSLAIRTAGPGKSSFVFNAGPFLGINTSAMLGEIEASKPNDLVKGTYFGGTMGIGFAGGSGVFVRTDMQAGFGDVMTENIQVIFLPLQASISVGYLIRAKPRVSEQTGKASTDKGTDRTK</sequence>
<feature type="signal peptide" evidence="1">
    <location>
        <begin position="1"/>
        <end position="22"/>
    </location>
</feature>
<feature type="chain" id="PRO_5046139789" description="PorT family protein" evidence="1">
    <location>
        <begin position="23"/>
        <end position="223"/>
    </location>
</feature>
<evidence type="ECO:0008006" key="4">
    <source>
        <dbReference type="Google" id="ProtNLM"/>
    </source>
</evidence>
<name>A0ABP8N5A7_9BACT</name>
<dbReference type="RefSeq" id="WP_345077345.1">
    <property type="nucleotide sequence ID" value="NZ_BAABFA010000004.1"/>
</dbReference>
<evidence type="ECO:0000313" key="2">
    <source>
        <dbReference type="EMBL" id="GAA4460258.1"/>
    </source>
</evidence>
<reference evidence="3" key="1">
    <citation type="journal article" date="2019" name="Int. J. Syst. Evol. Microbiol.">
        <title>The Global Catalogue of Microorganisms (GCM) 10K type strain sequencing project: providing services to taxonomists for standard genome sequencing and annotation.</title>
        <authorList>
            <consortium name="The Broad Institute Genomics Platform"/>
            <consortium name="The Broad Institute Genome Sequencing Center for Infectious Disease"/>
            <person name="Wu L."/>
            <person name="Ma J."/>
        </authorList>
    </citation>
    <scope>NUCLEOTIDE SEQUENCE [LARGE SCALE GENOMIC DNA]</scope>
    <source>
        <strain evidence="3">JCM 32105</strain>
    </source>
</reference>
<gene>
    <name evidence="2" type="ORF">GCM10023093_02590</name>
</gene>
<dbReference type="EMBL" id="BAABFA010000004">
    <property type="protein sequence ID" value="GAA4460258.1"/>
    <property type="molecule type" value="Genomic_DNA"/>
</dbReference>
<comment type="caution">
    <text evidence="2">The sequence shown here is derived from an EMBL/GenBank/DDBJ whole genome shotgun (WGS) entry which is preliminary data.</text>
</comment>